<protein>
    <submittedName>
        <fullName evidence="7">ATP-grasp domain-containing protein</fullName>
    </submittedName>
</protein>
<evidence type="ECO:0000256" key="3">
    <source>
        <dbReference type="ARBA" id="ARBA00022741"/>
    </source>
</evidence>
<evidence type="ECO:0000256" key="1">
    <source>
        <dbReference type="ARBA" id="ARBA00001936"/>
    </source>
</evidence>
<feature type="domain" description="ATP-grasp" evidence="6">
    <location>
        <begin position="121"/>
        <end position="321"/>
    </location>
</feature>
<proteinExistence type="predicted"/>
<dbReference type="InterPro" id="IPR011761">
    <property type="entry name" value="ATP-grasp"/>
</dbReference>
<dbReference type="EMBL" id="DWWS01000037">
    <property type="protein sequence ID" value="HJC24119.1"/>
    <property type="molecule type" value="Genomic_DNA"/>
</dbReference>
<evidence type="ECO:0000256" key="5">
    <source>
        <dbReference type="PROSITE-ProRule" id="PRU00409"/>
    </source>
</evidence>
<dbReference type="Proteomes" id="UP000823891">
    <property type="component" value="Unassembled WGS sequence"/>
</dbReference>
<dbReference type="PROSITE" id="PS50975">
    <property type="entry name" value="ATP_GRASP"/>
    <property type="match status" value="1"/>
</dbReference>
<dbReference type="InterPro" id="IPR020561">
    <property type="entry name" value="PRibGlycinamid_synth_ATP-grasp"/>
</dbReference>
<dbReference type="InterPro" id="IPR052032">
    <property type="entry name" value="ATP-dep_AA_Ligase"/>
</dbReference>
<dbReference type="SUPFAM" id="SSF56059">
    <property type="entry name" value="Glutathione synthetase ATP-binding domain-like"/>
    <property type="match status" value="1"/>
</dbReference>
<evidence type="ECO:0000313" key="8">
    <source>
        <dbReference type="Proteomes" id="UP000823891"/>
    </source>
</evidence>
<dbReference type="GO" id="GO:0046872">
    <property type="term" value="F:metal ion binding"/>
    <property type="evidence" value="ECO:0007669"/>
    <property type="project" value="InterPro"/>
</dbReference>
<evidence type="ECO:0000313" key="7">
    <source>
        <dbReference type="EMBL" id="HJC24119.1"/>
    </source>
</evidence>
<evidence type="ECO:0000259" key="6">
    <source>
        <dbReference type="PROSITE" id="PS50975"/>
    </source>
</evidence>
<comment type="cofactor">
    <cofactor evidence="1">
        <name>Mn(2+)</name>
        <dbReference type="ChEBI" id="CHEBI:29035"/>
    </cofactor>
</comment>
<dbReference type="GO" id="GO:0005524">
    <property type="term" value="F:ATP binding"/>
    <property type="evidence" value="ECO:0007669"/>
    <property type="project" value="UniProtKB-UniRule"/>
</dbReference>
<dbReference type="GO" id="GO:0016874">
    <property type="term" value="F:ligase activity"/>
    <property type="evidence" value="ECO:0007669"/>
    <property type="project" value="UniProtKB-KW"/>
</dbReference>
<comment type="caution">
    <text evidence="7">The sequence shown here is derived from an EMBL/GenBank/DDBJ whole genome shotgun (WGS) entry which is preliminary data.</text>
</comment>
<dbReference type="AlphaFoldDB" id="A0A9D2SPN6"/>
<dbReference type="PANTHER" id="PTHR43585:SF2">
    <property type="entry name" value="ATP-GRASP ENZYME FSQD"/>
    <property type="match status" value="1"/>
</dbReference>
<sequence length="557" mass="62148">MKAIVLVEAISTGLFYEQDILDRGYQPLVIYPHIEGSKEDKAFYENVRAVCRRRLSDKSILIPDDGNFAHLLEALKPYDIACVLAGSEMGVVLADQLAHALGLPGNPPSSSQLHLNKDLMQDALRRHNLRSIRGKVVRSVQEVRDYWKELNVSHVVIKQVAGAATMGLHFCDSLEEAEAAAKQELETCDYFGKRADGLIMQERIEGTEYIVNTVSRNGVHRVTDIWVYDKIRRGQSGNAYNYARILRKPEAGHAEMIEYAYQVLDALDFRYGPSHGEYMLTKTGPVLIEVGARPMGGHFEKPLLDRLLGHHLTDVSLDSYLEPEAFERERCSPYRTNGFLMNKFFITPEGGAVDSYPILPLLRSLKTFVGGSLSPAFSDFRIPTTVDLDTAPGNILLYSEDENKVWRDYQIVRTIETRCFSALFQIHAEAEPYPASLPLPSMEGREGLTRILAEEKRSLSEAEWITPDELSASLALADAGIFLMKNKYSLEERISLLHSLIRSIRPGGRIEIPKAVYAPTSVGRVGFELLLEAFGVILDVPAYGTDGSITGIVEGVE</sequence>
<evidence type="ECO:0000256" key="2">
    <source>
        <dbReference type="ARBA" id="ARBA00022598"/>
    </source>
</evidence>
<gene>
    <name evidence="7" type="ORF">H9761_10475</name>
</gene>
<organism evidence="7 8">
    <name type="scientific">Candidatus Eisenbergiella merdavium</name>
    <dbReference type="NCBI Taxonomy" id="2838551"/>
    <lineage>
        <taxon>Bacteria</taxon>
        <taxon>Bacillati</taxon>
        <taxon>Bacillota</taxon>
        <taxon>Clostridia</taxon>
        <taxon>Lachnospirales</taxon>
        <taxon>Lachnospiraceae</taxon>
        <taxon>Eisenbergiella</taxon>
    </lineage>
</organism>
<evidence type="ECO:0000256" key="4">
    <source>
        <dbReference type="ARBA" id="ARBA00022840"/>
    </source>
</evidence>
<reference evidence="7" key="2">
    <citation type="submission" date="2021-04" db="EMBL/GenBank/DDBJ databases">
        <authorList>
            <person name="Gilroy R."/>
        </authorList>
    </citation>
    <scope>NUCLEOTIDE SEQUENCE</scope>
    <source>
        <strain evidence="7">USAMLcec2-132</strain>
    </source>
</reference>
<dbReference type="PANTHER" id="PTHR43585">
    <property type="entry name" value="FUMIPYRROLE BIOSYNTHESIS PROTEIN C"/>
    <property type="match status" value="1"/>
</dbReference>
<keyword evidence="2" id="KW-0436">Ligase</keyword>
<dbReference type="Pfam" id="PF01071">
    <property type="entry name" value="GARS_A"/>
    <property type="match status" value="1"/>
</dbReference>
<reference evidence="7" key="1">
    <citation type="journal article" date="2021" name="PeerJ">
        <title>Extensive microbial diversity within the chicken gut microbiome revealed by metagenomics and culture.</title>
        <authorList>
            <person name="Gilroy R."/>
            <person name="Ravi A."/>
            <person name="Getino M."/>
            <person name="Pursley I."/>
            <person name="Horton D.L."/>
            <person name="Alikhan N.F."/>
            <person name="Baker D."/>
            <person name="Gharbi K."/>
            <person name="Hall N."/>
            <person name="Watson M."/>
            <person name="Adriaenssens E.M."/>
            <person name="Foster-Nyarko E."/>
            <person name="Jarju S."/>
            <person name="Secka A."/>
            <person name="Antonio M."/>
            <person name="Oren A."/>
            <person name="Chaudhuri R.R."/>
            <person name="La Ragione R."/>
            <person name="Hildebrand F."/>
            <person name="Pallen M.J."/>
        </authorList>
    </citation>
    <scope>NUCLEOTIDE SEQUENCE</scope>
    <source>
        <strain evidence="7">USAMLcec2-132</strain>
    </source>
</reference>
<name>A0A9D2SPN6_9FIRM</name>
<keyword evidence="4 5" id="KW-0067">ATP-binding</keyword>
<keyword evidence="3 5" id="KW-0547">Nucleotide-binding</keyword>
<dbReference type="Gene3D" id="3.30.470.20">
    <property type="entry name" value="ATP-grasp fold, B domain"/>
    <property type="match status" value="1"/>
</dbReference>
<accession>A0A9D2SPN6</accession>